<sequence length="102" mass="11317">MSGRGKSGKGLGKGAAKRHKRSTQQPNTITKPAIKRLARRGGVKRVSKLVYDNANNLLRKYLEDLLQDVVTYAEHAKRKTVSVTDVIYALKRNGTTLVGFHN</sequence>
<feature type="region of interest" description="Disordered" evidence="11">
    <location>
        <begin position="1"/>
        <end position="31"/>
    </location>
</feature>
<dbReference type="InParanoid" id="J9DC68"/>
<comment type="caution">
    <text evidence="13">The sequence shown here is derived from an EMBL/GenBank/DDBJ whole genome shotgun (WGS) entry which is preliminary data.</text>
</comment>
<dbReference type="AlphaFoldDB" id="J9DC68"/>
<dbReference type="GO" id="GO:0005634">
    <property type="term" value="C:nucleus"/>
    <property type="evidence" value="ECO:0007669"/>
    <property type="project" value="UniProtKB-SubCell"/>
</dbReference>
<dbReference type="InterPro" id="IPR009072">
    <property type="entry name" value="Histone-fold"/>
</dbReference>
<dbReference type="PRINTS" id="PR00623">
    <property type="entry name" value="HISTONEH4"/>
</dbReference>
<dbReference type="OMA" id="QKEHING"/>
<evidence type="ECO:0000256" key="7">
    <source>
        <dbReference type="ARBA" id="ARBA00023125"/>
    </source>
</evidence>
<proteinExistence type="inferred from homology"/>
<keyword evidence="14" id="KW-1185">Reference proteome</keyword>
<comment type="function">
    <text evidence="1 10">Core component of nucleosome. Nucleosomes wrap and compact DNA into chromatin, limiting DNA accessibility to the cellular machineries which require DNA as a template. Histones thereby play a central role in transcription regulation, DNA repair, DNA replication and chromosomal stability. DNA accessibility is regulated via a complex set of post-translational modifications of histones, also called histone code, and nucleosome remodeling.</text>
</comment>
<evidence type="ECO:0000259" key="12">
    <source>
        <dbReference type="Pfam" id="PF15511"/>
    </source>
</evidence>
<dbReference type="VEuPathDB" id="MicrosporidiaDB:EDEG_00845"/>
<dbReference type="SUPFAM" id="SSF47113">
    <property type="entry name" value="Histone-fold"/>
    <property type="match status" value="1"/>
</dbReference>
<comment type="similarity">
    <text evidence="4 10">Belongs to the histone H4 family.</text>
</comment>
<evidence type="ECO:0000256" key="10">
    <source>
        <dbReference type="RuleBase" id="RU000528"/>
    </source>
</evidence>
<evidence type="ECO:0000256" key="9">
    <source>
        <dbReference type="ARBA" id="ARBA00023269"/>
    </source>
</evidence>
<dbReference type="GO" id="GO:0000786">
    <property type="term" value="C:nucleosome"/>
    <property type="evidence" value="ECO:0007669"/>
    <property type="project" value="UniProtKB-KW"/>
</dbReference>
<evidence type="ECO:0000256" key="11">
    <source>
        <dbReference type="SAM" id="MobiDB-lite"/>
    </source>
</evidence>
<keyword evidence="6 10" id="KW-0158">Chromosome</keyword>
<accession>J9DC68</accession>
<dbReference type="InterPro" id="IPR001951">
    <property type="entry name" value="Histone_H4"/>
</dbReference>
<evidence type="ECO:0000256" key="3">
    <source>
        <dbReference type="ARBA" id="ARBA00004286"/>
    </source>
</evidence>
<dbReference type="GO" id="GO:0046982">
    <property type="term" value="F:protein heterodimerization activity"/>
    <property type="evidence" value="ECO:0007669"/>
    <property type="project" value="InterPro"/>
</dbReference>
<dbReference type="HOGENOM" id="CLU_109117_2_3_1"/>
<evidence type="ECO:0000313" key="14">
    <source>
        <dbReference type="Proteomes" id="UP000003163"/>
    </source>
</evidence>
<comment type="subunit">
    <text evidence="5 10">The nucleosome is a histone octamer containing two molecules each of H2A, H2B, H3 and H4 assembled in one H3-H4 heterotetramer and two H2A-H2B heterodimers. The octamer wraps approximately 147 bp of DNA.</text>
</comment>
<dbReference type="SMART" id="SM00417">
    <property type="entry name" value="H4"/>
    <property type="match status" value="1"/>
</dbReference>
<evidence type="ECO:0000256" key="2">
    <source>
        <dbReference type="ARBA" id="ARBA00004123"/>
    </source>
</evidence>
<evidence type="ECO:0000313" key="13">
    <source>
        <dbReference type="EMBL" id="EJW05064.1"/>
    </source>
</evidence>
<dbReference type="OrthoDB" id="2532770at2759"/>
<dbReference type="EMBL" id="AFBI03000010">
    <property type="protein sequence ID" value="EJW05064.1"/>
    <property type="molecule type" value="Genomic_DNA"/>
</dbReference>
<dbReference type="CDD" id="cd22912">
    <property type="entry name" value="HFD_H4"/>
    <property type="match status" value="1"/>
</dbReference>
<dbReference type="GO" id="GO:0030527">
    <property type="term" value="F:structural constituent of chromatin"/>
    <property type="evidence" value="ECO:0007669"/>
    <property type="project" value="InterPro"/>
</dbReference>
<comment type="subcellular location">
    <subcellularLocation>
        <location evidence="3">Chromosome</location>
    </subcellularLocation>
    <subcellularLocation>
        <location evidence="2">Nucleus</location>
    </subcellularLocation>
</comment>
<dbReference type="InterPro" id="IPR035425">
    <property type="entry name" value="CENP-T/H4_C"/>
</dbReference>
<protein>
    <recommendedName>
        <fullName evidence="10">Histone H4</fullName>
    </recommendedName>
</protein>
<feature type="domain" description="CENP-T/Histone H4 histone fold" evidence="12">
    <location>
        <begin position="25"/>
        <end position="94"/>
    </location>
</feature>
<evidence type="ECO:0000256" key="8">
    <source>
        <dbReference type="ARBA" id="ARBA00023242"/>
    </source>
</evidence>
<dbReference type="Proteomes" id="UP000003163">
    <property type="component" value="Unassembled WGS sequence"/>
</dbReference>
<evidence type="ECO:0000256" key="4">
    <source>
        <dbReference type="ARBA" id="ARBA00006564"/>
    </source>
</evidence>
<evidence type="ECO:0000256" key="5">
    <source>
        <dbReference type="ARBA" id="ARBA00011538"/>
    </source>
</evidence>
<keyword evidence="9 10" id="KW-0544">Nucleosome core</keyword>
<dbReference type="GO" id="GO:0003677">
    <property type="term" value="F:DNA binding"/>
    <property type="evidence" value="ECO:0007669"/>
    <property type="project" value="UniProtKB-KW"/>
</dbReference>
<name>J9DC68_EDHAE</name>
<keyword evidence="8 10" id="KW-0539">Nucleus</keyword>
<reference evidence="13 14" key="1">
    <citation type="submission" date="2011-08" db="EMBL/GenBank/DDBJ databases">
        <authorList>
            <person name="Liu Z.J."/>
            <person name="Shi F.L."/>
            <person name="Lu J.Q."/>
            <person name="Li M."/>
            <person name="Wang Z.L."/>
        </authorList>
    </citation>
    <scope>NUCLEOTIDE SEQUENCE [LARGE SCALE GENOMIC DNA]</scope>
    <source>
        <strain evidence="13 14">USNM 41457</strain>
    </source>
</reference>
<dbReference type="Gene3D" id="1.10.20.10">
    <property type="entry name" value="Histone, subunit A"/>
    <property type="match status" value="1"/>
</dbReference>
<evidence type="ECO:0000256" key="1">
    <source>
        <dbReference type="ARBA" id="ARBA00002001"/>
    </source>
</evidence>
<dbReference type="PANTHER" id="PTHR10484">
    <property type="entry name" value="HISTONE H4"/>
    <property type="match status" value="1"/>
</dbReference>
<dbReference type="FunCoup" id="J9DC68">
    <property type="interactions" value="140"/>
</dbReference>
<reference evidence="14" key="2">
    <citation type="submission" date="2015-07" db="EMBL/GenBank/DDBJ databases">
        <title>Contrasting host-pathogen interactions and genome evolution in two generalist and specialist microsporidian pathogens of mosquitoes.</title>
        <authorList>
            <consortium name="The Broad Institute Genomics Platform"/>
            <consortium name="The Broad Institute Genome Sequencing Center for Infectious Disease"/>
            <person name="Cuomo C.A."/>
            <person name="Sanscrainte N.D."/>
            <person name="Goldberg J.M."/>
            <person name="Heiman D."/>
            <person name="Young S."/>
            <person name="Zeng Q."/>
            <person name="Becnel J.J."/>
            <person name="Birren B.W."/>
        </authorList>
    </citation>
    <scope>NUCLEOTIDE SEQUENCE [LARGE SCALE GENOMIC DNA]</scope>
    <source>
        <strain evidence="14">USNM 41457</strain>
    </source>
</reference>
<gene>
    <name evidence="13" type="ORF">EDEG_00845</name>
</gene>
<dbReference type="Pfam" id="PF15511">
    <property type="entry name" value="CENP-T_C"/>
    <property type="match status" value="1"/>
</dbReference>
<organism evidence="13 14">
    <name type="scientific">Edhazardia aedis (strain USNM 41457)</name>
    <name type="common">Microsporidian parasite</name>
    <dbReference type="NCBI Taxonomy" id="1003232"/>
    <lineage>
        <taxon>Eukaryota</taxon>
        <taxon>Fungi</taxon>
        <taxon>Fungi incertae sedis</taxon>
        <taxon>Microsporidia</taxon>
        <taxon>Edhazardia</taxon>
    </lineage>
</organism>
<dbReference type="FunFam" id="1.10.20.10:FF:000012">
    <property type="entry name" value="Histone H4"/>
    <property type="match status" value="1"/>
</dbReference>
<dbReference type="STRING" id="1003232.J9DC68"/>
<evidence type="ECO:0000256" key="6">
    <source>
        <dbReference type="ARBA" id="ARBA00022454"/>
    </source>
</evidence>
<keyword evidence="7 10" id="KW-0238">DNA-binding</keyword>